<dbReference type="EMBL" id="LAZR01000656">
    <property type="protein sequence ID" value="KKN61480.1"/>
    <property type="molecule type" value="Genomic_DNA"/>
</dbReference>
<proteinExistence type="predicted"/>
<reference evidence="1" key="1">
    <citation type="journal article" date="2015" name="Nature">
        <title>Complex archaea that bridge the gap between prokaryotes and eukaryotes.</title>
        <authorList>
            <person name="Spang A."/>
            <person name="Saw J.H."/>
            <person name="Jorgensen S.L."/>
            <person name="Zaremba-Niedzwiedzka K."/>
            <person name="Martijn J."/>
            <person name="Lind A.E."/>
            <person name="van Eijk R."/>
            <person name="Schleper C."/>
            <person name="Guy L."/>
            <person name="Ettema T.J."/>
        </authorList>
    </citation>
    <scope>NUCLEOTIDE SEQUENCE</scope>
</reference>
<dbReference type="AlphaFoldDB" id="A0A0F9RYE7"/>
<protein>
    <submittedName>
        <fullName evidence="1">Uncharacterized protein</fullName>
    </submittedName>
</protein>
<sequence length="253" mass="29281">MVEEIKKKTVGFLEEHAGEGFEGITSQDYTIPFIRILQILTPQAQEDNDAYVRGAKPGMFFNTITERLYGTTIQVIPLIYKKIWLEWAPNRGGLMGRHEPESLHVDKGTFTSWKLPNGNEVAEHHAFYVLVLKHFDEGPTIISLTSTGIKHAKNWNTQIMMTRLPSGSRAPYYASVWELETIKRTNQQGVWYQIGDRKSMIKRIRFITEQEFTEFIFPIKESLISLKNVDYSQLEDTREEENDNMENGETTPF</sequence>
<gene>
    <name evidence="1" type="ORF">LCGC14_0521350</name>
</gene>
<dbReference type="InterPro" id="IPR056957">
    <property type="entry name" value="Pam3_Gp34-like"/>
</dbReference>
<comment type="caution">
    <text evidence="1">The sequence shown here is derived from an EMBL/GenBank/DDBJ whole genome shotgun (WGS) entry which is preliminary data.</text>
</comment>
<name>A0A0F9RYE7_9ZZZZ</name>
<organism evidence="1">
    <name type="scientific">marine sediment metagenome</name>
    <dbReference type="NCBI Taxonomy" id="412755"/>
    <lineage>
        <taxon>unclassified sequences</taxon>
        <taxon>metagenomes</taxon>
        <taxon>ecological metagenomes</taxon>
    </lineage>
</organism>
<accession>A0A0F9RYE7</accession>
<evidence type="ECO:0000313" key="1">
    <source>
        <dbReference type="EMBL" id="KKN61480.1"/>
    </source>
</evidence>
<dbReference type="Pfam" id="PF23977">
    <property type="entry name" value="Pam3_Gp34"/>
    <property type="match status" value="1"/>
</dbReference>